<evidence type="ECO:0000256" key="1">
    <source>
        <dbReference type="SAM" id="Coils"/>
    </source>
</evidence>
<dbReference type="Pfam" id="PF06259">
    <property type="entry name" value="Abhydrolase_8"/>
    <property type="match status" value="1"/>
</dbReference>
<sequence>MHAGGIIAFDHSTAKALITALETADERVHRQSMEWSDAVNTAMDEFQGAYSRLFSNNAANEQRDRSDVCFHLSNVARQVEYAQEDARAEEERLAAVADWEQRYAAWQGDADSDPSWWTPFTDPQYGGLMISRPSQTPTKLPTIQADVAVRDRDRISSGSGDAVSSGSPLNLRSFVAIAERCNGIVEEELEALRTAWSSFRNDCSWVIIETFTLFDALAQYLEHGRLEAHWISKIADAFEVAGTGVLTNEVLDALAPALHATAMSNTQLLRTLATSDREQLAKLMNSSPALSNQLHLMDPGTINSWWNRLADTHSSDQQTTLWETLPEIFGNLEGIPYTIRDQANRQVLKRNIRELNSHLSSLASERREALQNAGHSPTRPQSVLLPIFAEERELNAQLEIFEQINRSIQAEDGQAPRQLISLTNDQPPLAAISIGDLDTATNVTYSVAGMNSSTKTMESWTDSTQNIHDEVHAGGDAATVAWIGYGAPVSPPGSLGVLHNDMAEAGGDNLAKALRGLDAVRGPENPQVNVMAHSYGTTTAAFAISQPDIAVDNLILVGSAGLPDHIRNAEELNADTVYAGHARDVYPYIDSDGGDQWAWMGRDFSSGHGVNPMDDDFEAMTFGTDSEAEGVGDPVATHSARDDDATGYYERHSESLRNIGYILRGEPEEMSDHVEKGPTMFQRSLLGPGAPYAP</sequence>
<keyword evidence="1" id="KW-0175">Coiled coil</keyword>
<keyword evidence="4" id="KW-1185">Reference proteome</keyword>
<evidence type="ECO:0000313" key="4">
    <source>
        <dbReference type="Proteomes" id="UP000319746"/>
    </source>
</evidence>
<dbReference type="InterPro" id="IPR029058">
    <property type="entry name" value="AB_hydrolase_fold"/>
</dbReference>
<keyword evidence="3" id="KW-0378">Hydrolase</keyword>
<dbReference type="OrthoDB" id="3259161at2"/>
<dbReference type="AlphaFoldDB" id="A0A543ANN2"/>
<feature type="coiled-coil region" evidence="1">
    <location>
        <begin position="345"/>
        <end position="411"/>
    </location>
</feature>
<name>A0A543ANN2_9MICC</name>
<dbReference type="GO" id="GO:0016787">
    <property type="term" value="F:hydrolase activity"/>
    <property type="evidence" value="ECO:0007669"/>
    <property type="project" value="UniProtKB-KW"/>
</dbReference>
<reference evidence="3 4" key="1">
    <citation type="submission" date="2019-06" db="EMBL/GenBank/DDBJ databases">
        <title>Sequencing the genomes of 1000 actinobacteria strains.</title>
        <authorList>
            <person name="Klenk H.-P."/>
        </authorList>
    </citation>
    <scope>NUCLEOTIDE SEQUENCE [LARGE SCALE GENOMIC DNA]</scope>
    <source>
        <strain evidence="3 4">DSM 24083</strain>
    </source>
</reference>
<evidence type="ECO:0000259" key="2">
    <source>
        <dbReference type="Pfam" id="PF06259"/>
    </source>
</evidence>
<organism evidence="3 4">
    <name type="scientific">Enteractinococcus coprophilus</name>
    <dbReference type="NCBI Taxonomy" id="1027633"/>
    <lineage>
        <taxon>Bacteria</taxon>
        <taxon>Bacillati</taxon>
        <taxon>Actinomycetota</taxon>
        <taxon>Actinomycetes</taxon>
        <taxon>Micrococcales</taxon>
        <taxon>Micrococcaceae</taxon>
    </lineage>
</organism>
<dbReference type="InterPro" id="IPR010427">
    <property type="entry name" value="DUF1023"/>
</dbReference>
<dbReference type="SUPFAM" id="SSF53474">
    <property type="entry name" value="alpha/beta-Hydrolases"/>
    <property type="match status" value="1"/>
</dbReference>
<dbReference type="Gene3D" id="3.40.50.1820">
    <property type="entry name" value="alpha/beta hydrolase"/>
    <property type="match status" value="1"/>
</dbReference>
<comment type="caution">
    <text evidence="3">The sequence shown here is derived from an EMBL/GenBank/DDBJ whole genome shotgun (WGS) entry which is preliminary data.</text>
</comment>
<gene>
    <name evidence="3" type="ORF">FB556_0636</name>
</gene>
<accession>A0A543ANN2</accession>
<dbReference type="EMBL" id="VFOU01000001">
    <property type="protein sequence ID" value="TQL74183.1"/>
    <property type="molecule type" value="Genomic_DNA"/>
</dbReference>
<evidence type="ECO:0000313" key="3">
    <source>
        <dbReference type="EMBL" id="TQL74183.1"/>
    </source>
</evidence>
<feature type="domain" description="DUF1023" evidence="2">
    <location>
        <begin position="429"/>
        <end position="582"/>
    </location>
</feature>
<dbReference type="Proteomes" id="UP000319746">
    <property type="component" value="Unassembled WGS sequence"/>
</dbReference>
<dbReference type="RefSeq" id="WP_141864634.1">
    <property type="nucleotide sequence ID" value="NZ_BAABAN010000016.1"/>
</dbReference>
<proteinExistence type="predicted"/>
<protein>
    <submittedName>
        <fullName evidence="3">Alpha/beta hydrolase family protein</fullName>
    </submittedName>
</protein>